<protein>
    <recommendedName>
        <fullName evidence="5">TIR domain-containing protein</fullName>
    </recommendedName>
</protein>
<dbReference type="InterPro" id="IPR058192">
    <property type="entry name" value="WHD_ROQ1-like"/>
</dbReference>
<dbReference type="Proteomes" id="UP001280121">
    <property type="component" value="Unassembled WGS sequence"/>
</dbReference>
<proteinExistence type="predicted"/>
<dbReference type="Gene3D" id="1.10.8.430">
    <property type="entry name" value="Helical domain of apoptotic protease-activating factors"/>
    <property type="match status" value="1"/>
</dbReference>
<dbReference type="PROSITE" id="PS50104">
    <property type="entry name" value="TIR"/>
    <property type="match status" value="1"/>
</dbReference>
<dbReference type="GO" id="GO:0006952">
    <property type="term" value="P:defense response"/>
    <property type="evidence" value="ECO:0007669"/>
    <property type="project" value="UniProtKB-KW"/>
</dbReference>
<feature type="domain" description="TIR" evidence="5">
    <location>
        <begin position="15"/>
        <end position="178"/>
    </location>
</feature>
<dbReference type="Gene3D" id="3.40.50.300">
    <property type="entry name" value="P-loop containing nucleotide triphosphate hydrolases"/>
    <property type="match status" value="1"/>
</dbReference>
<keyword evidence="4" id="KW-0520">NAD</keyword>
<dbReference type="InterPro" id="IPR042197">
    <property type="entry name" value="Apaf_helical"/>
</dbReference>
<dbReference type="InterPro" id="IPR002182">
    <property type="entry name" value="NB-ARC"/>
</dbReference>
<reference evidence="6" key="1">
    <citation type="journal article" date="2023" name="Plant J.">
        <title>Genome sequences and population genomics provide insights into the demographic history, inbreeding, and mutation load of two 'living fossil' tree species of Dipteronia.</title>
        <authorList>
            <person name="Feng Y."/>
            <person name="Comes H.P."/>
            <person name="Chen J."/>
            <person name="Zhu S."/>
            <person name="Lu R."/>
            <person name="Zhang X."/>
            <person name="Li P."/>
            <person name="Qiu J."/>
            <person name="Olsen K.M."/>
            <person name="Qiu Y."/>
        </authorList>
    </citation>
    <scope>NUCLEOTIDE SEQUENCE</scope>
    <source>
        <strain evidence="6">KIB01</strain>
    </source>
</reference>
<evidence type="ECO:0000313" key="7">
    <source>
        <dbReference type="Proteomes" id="UP001280121"/>
    </source>
</evidence>
<dbReference type="GO" id="GO:0043531">
    <property type="term" value="F:ADP binding"/>
    <property type="evidence" value="ECO:0007669"/>
    <property type="project" value="InterPro"/>
</dbReference>
<dbReference type="InterPro" id="IPR027417">
    <property type="entry name" value="P-loop_NTPase"/>
</dbReference>
<dbReference type="PANTHER" id="PTHR11017:SF479">
    <property type="entry name" value="DISEASE RESISTANCE PROTEIN (TIR-NBS-LRR CLASS) FAMILY"/>
    <property type="match status" value="1"/>
</dbReference>
<dbReference type="AlphaFoldDB" id="A0AAD9TPE7"/>
<dbReference type="InterPro" id="IPR035897">
    <property type="entry name" value="Toll_tir_struct_dom_sf"/>
</dbReference>
<dbReference type="SMART" id="SM00255">
    <property type="entry name" value="TIR"/>
    <property type="match status" value="1"/>
</dbReference>
<dbReference type="GO" id="GO:0007165">
    <property type="term" value="P:signal transduction"/>
    <property type="evidence" value="ECO:0007669"/>
    <property type="project" value="InterPro"/>
</dbReference>
<keyword evidence="1" id="KW-0433">Leucine-rich repeat</keyword>
<dbReference type="SUPFAM" id="SSF46785">
    <property type="entry name" value="Winged helix' DNA-binding domain"/>
    <property type="match status" value="1"/>
</dbReference>
<dbReference type="SMART" id="SM00369">
    <property type="entry name" value="LRR_TYP"/>
    <property type="match status" value="4"/>
</dbReference>
<dbReference type="Pfam" id="PF00931">
    <property type="entry name" value="NB-ARC"/>
    <property type="match status" value="1"/>
</dbReference>
<dbReference type="Gene3D" id="3.40.50.10140">
    <property type="entry name" value="Toll/interleukin-1 receptor homology (TIR) domain"/>
    <property type="match status" value="1"/>
</dbReference>
<dbReference type="SUPFAM" id="SSF52058">
    <property type="entry name" value="L domain-like"/>
    <property type="match status" value="2"/>
</dbReference>
<evidence type="ECO:0000256" key="1">
    <source>
        <dbReference type="ARBA" id="ARBA00022614"/>
    </source>
</evidence>
<dbReference type="PANTHER" id="PTHR11017">
    <property type="entry name" value="LEUCINE-RICH REPEAT-CONTAINING PROTEIN"/>
    <property type="match status" value="1"/>
</dbReference>
<sequence>MASSSTPSSTITLTKKHHVFLSFRGEDTRVGFTSHLYDALSRKQIVTFIDYELVRGDEISPALLKSIQESMIAVVIFSKDYASSKWCLRELAEIMKREKLHELIVLPVFYNVDPSDVRKQTGPFKDSFARHENESQEEVQEWREAFTKASNLSGWGYAGTRSESELVRDIVKDVQMKLMSKYISPLSDSKGHLIGINKRIEHVMPLLCLDTMDARIIGIWGMGGIGKTTLAEVVFHQISGQFDSSCFIEVGERLENRESNCLRLEVLSKVLHDVNLELATPTILHPFIMQRLTQKRVLIVFDNVINFKQSETLVKGFNRCALGSRIIITSRDKQVLNNFEVSDHNIYEVEGLNFDEALVLFSTYAFNQNCPTEGFKDLSEQMVLYAKGNPLALKVLGSHLSGMSKHEWESAFDDLQGIGDSEIFNVLKNSYDRLNDKEKDLFLDIACFFNGYFEDDIAKLLDCKYSLRVLNNKSLITIEEGGIKMHDLLQEMGRKIVTRKYPRNPGKRTRLWNSDDVIRMLEKNNGTEEVEGISLKMDNLKDVHLNLSCQVNKMPNLRLLLFTRGLRYNNKVHLPEGLNSLPDDLMILEWHRYSLRELPLNFNPKKLVKLDLSFSNIEQLWEETKAPKLKWLILAYCERLTRIPNLSDFLSLEEVDLSGCQSLVEFPSSVQQLNKLRYLSLDGCSNVTKFPLTSASIERLHLSRTAIEEVPSSIQSLTNLSQLYLSNCTRLKHVSASIFKLKSLLTLRLNGCFELETFPEISETMEILNSPKSSGKAITEPRSSIEHLNGLQFLTLSDCSNLEMLPSSICDLTSLEDLDLSYCLKLDKLPENLGNLKSLKLLIVKGSAVGQLPSSIRYLKNLELLDCSECRDLTSLPPLSGLCSLNYLNLNNCNLIEIPEDIVCLSSLRVLHLDTFKFQSLPQRIKHLANRRH</sequence>
<dbReference type="FunFam" id="3.40.50.10140:FF:000007">
    <property type="entry name" value="Disease resistance protein (TIR-NBS-LRR class)"/>
    <property type="match status" value="1"/>
</dbReference>
<dbReference type="PRINTS" id="PR00364">
    <property type="entry name" value="DISEASERSIST"/>
</dbReference>
<dbReference type="SUPFAM" id="SSF52540">
    <property type="entry name" value="P-loop containing nucleoside triphosphate hydrolases"/>
    <property type="match status" value="1"/>
</dbReference>
<evidence type="ECO:0000256" key="3">
    <source>
        <dbReference type="ARBA" id="ARBA00022821"/>
    </source>
</evidence>
<dbReference type="InterPro" id="IPR003591">
    <property type="entry name" value="Leu-rich_rpt_typical-subtyp"/>
</dbReference>
<comment type="caution">
    <text evidence="6">The sequence shown here is derived from an EMBL/GenBank/DDBJ whole genome shotgun (WGS) entry which is preliminary data.</text>
</comment>
<keyword evidence="7" id="KW-1185">Reference proteome</keyword>
<dbReference type="InterPro" id="IPR011713">
    <property type="entry name" value="Leu-rich_rpt_3"/>
</dbReference>
<name>A0AAD9TPE7_9ROSI</name>
<evidence type="ECO:0000313" key="6">
    <source>
        <dbReference type="EMBL" id="KAK2639787.1"/>
    </source>
</evidence>
<dbReference type="EMBL" id="JANJYI010000008">
    <property type="protein sequence ID" value="KAK2639787.1"/>
    <property type="molecule type" value="Genomic_DNA"/>
</dbReference>
<dbReference type="InterPro" id="IPR000157">
    <property type="entry name" value="TIR_dom"/>
</dbReference>
<gene>
    <name evidence="6" type="ORF">Ddye_027582</name>
</gene>
<organism evidence="6 7">
    <name type="scientific">Dipteronia dyeriana</name>
    <dbReference type="NCBI Taxonomy" id="168575"/>
    <lineage>
        <taxon>Eukaryota</taxon>
        <taxon>Viridiplantae</taxon>
        <taxon>Streptophyta</taxon>
        <taxon>Embryophyta</taxon>
        <taxon>Tracheophyta</taxon>
        <taxon>Spermatophyta</taxon>
        <taxon>Magnoliopsida</taxon>
        <taxon>eudicotyledons</taxon>
        <taxon>Gunneridae</taxon>
        <taxon>Pentapetalae</taxon>
        <taxon>rosids</taxon>
        <taxon>malvids</taxon>
        <taxon>Sapindales</taxon>
        <taxon>Sapindaceae</taxon>
        <taxon>Hippocastanoideae</taxon>
        <taxon>Acereae</taxon>
        <taxon>Dipteronia</taxon>
    </lineage>
</organism>
<dbReference type="Pfam" id="PF23282">
    <property type="entry name" value="WHD_ROQ1"/>
    <property type="match status" value="1"/>
</dbReference>
<dbReference type="Gene3D" id="3.80.10.10">
    <property type="entry name" value="Ribonuclease Inhibitor"/>
    <property type="match status" value="3"/>
</dbReference>
<dbReference type="InterPro" id="IPR044974">
    <property type="entry name" value="Disease_R_plants"/>
</dbReference>
<keyword evidence="3" id="KW-0611">Plant defense</keyword>
<dbReference type="SUPFAM" id="SSF52200">
    <property type="entry name" value="Toll/Interleukin receptor TIR domain"/>
    <property type="match status" value="1"/>
</dbReference>
<dbReference type="InterPro" id="IPR036390">
    <property type="entry name" value="WH_DNA-bd_sf"/>
</dbReference>
<dbReference type="Pfam" id="PF01582">
    <property type="entry name" value="TIR"/>
    <property type="match status" value="1"/>
</dbReference>
<evidence type="ECO:0000256" key="2">
    <source>
        <dbReference type="ARBA" id="ARBA00022737"/>
    </source>
</evidence>
<evidence type="ECO:0000256" key="4">
    <source>
        <dbReference type="ARBA" id="ARBA00023027"/>
    </source>
</evidence>
<keyword evidence="2" id="KW-0677">Repeat</keyword>
<evidence type="ECO:0000259" key="5">
    <source>
        <dbReference type="PROSITE" id="PS50104"/>
    </source>
</evidence>
<dbReference type="InterPro" id="IPR032675">
    <property type="entry name" value="LRR_dom_sf"/>
</dbReference>
<accession>A0AAD9TPE7</accession>
<dbReference type="Pfam" id="PF07725">
    <property type="entry name" value="LRR_3"/>
    <property type="match status" value="1"/>
</dbReference>